<feature type="domain" description="TiaS-like TCKD" evidence="8">
    <location>
        <begin position="3"/>
        <end position="139"/>
    </location>
</feature>
<evidence type="ECO:0000256" key="3">
    <source>
        <dbReference type="ARBA" id="ARBA00022694"/>
    </source>
</evidence>
<comment type="similarity">
    <text evidence="6">Belongs to the TiaS family.</text>
</comment>
<dbReference type="EC" id="6.3.4.22" evidence="6"/>
<feature type="domain" description="TiaS FLD" evidence="7">
    <location>
        <begin position="148"/>
        <end position="258"/>
    </location>
</feature>
<dbReference type="Gene3D" id="3.90.600.20">
    <property type="match status" value="1"/>
</dbReference>
<evidence type="ECO:0000256" key="2">
    <source>
        <dbReference type="ARBA" id="ARBA00022598"/>
    </source>
</evidence>
<comment type="subcellular location">
    <subcellularLocation>
        <location evidence="6">Cytoplasm</location>
    </subcellularLocation>
</comment>
<dbReference type="Pfam" id="PF08489">
    <property type="entry name" value="TiaS_FLD"/>
    <property type="match status" value="1"/>
</dbReference>
<evidence type="ECO:0000259" key="9">
    <source>
        <dbReference type="Pfam" id="PF23783"/>
    </source>
</evidence>
<dbReference type="Gene3D" id="2.40.50.1010">
    <property type="match status" value="1"/>
</dbReference>
<dbReference type="Gene3D" id="3.30.70.2200">
    <property type="match status" value="1"/>
</dbReference>
<evidence type="ECO:0000259" key="8">
    <source>
        <dbReference type="Pfam" id="PF22641"/>
    </source>
</evidence>
<evidence type="ECO:0000313" key="11">
    <source>
        <dbReference type="Proteomes" id="UP001218895"/>
    </source>
</evidence>
<dbReference type="AlphaFoldDB" id="A0AAF0FSV6"/>
<dbReference type="EMBL" id="CP091092">
    <property type="protein sequence ID" value="WFN38012.1"/>
    <property type="molecule type" value="Genomic_DNA"/>
</dbReference>
<keyword evidence="1 6" id="KW-0963">Cytoplasm</keyword>
<dbReference type="HAMAP" id="MF_01892">
    <property type="entry name" value="tRNA_Ile2_agm2C_synt"/>
    <property type="match status" value="1"/>
</dbReference>
<dbReference type="GO" id="GO:0002101">
    <property type="term" value="P:tRNA wobble cytosine modification"/>
    <property type="evidence" value="ECO:0007669"/>
    <property type="project" value="UniProtKB-UniRule"/>
</dbReference>
<dbReference type="InterPro" id="IPR055394">
    <property type="entry name" value="Zn_ribbon_TiaS"/>
</dbReference>
<keyword evidence="2 6" id="KW-0436">Ligase</keyword>
<proteinExistence type="inferred from homology"/>
<reference evidence="10" key="1">
    <citation type="submission" date="2022-01" db="EMBL/GenBank/DDBJ databases">
        <title>Complete genome of Methanomicrobium antiquum DSM 21220.</title>
        <authorList>
            <person name="Chen S.-C."/>
            <person name="You Y.-T."/>
            <person name="Zhou Y.-Z."/>
            <person name="Lai M.-C."/>
        </authorList>
    </citation>
    <scope>NUCLEOTIDE SEQUENCE</scope>
    <source>
        <strain evidence="10">DSM 21220</strain>
    </source>
</reference>
<keyword evidence="5 6" id="KW-0067">ATP-binding</keyword>
<dbReference type="InterPro" id="IPR013696">
    <property type="entry name" value="TiaS_FLD"/>
</dbReference>
<dbReference type="GO" id="GO:0016879">
    <property type="term" value="F:ligase activity, forming carbon-nitrogen bonds"/>
    <property type="evidence" value="ECO:0007669"/>
    <property type="project" value="UniProtKB-UniRule"/>
</dbReference>
<dbReference type="Pfam" id="PF23783">
    <property type="entry name" value="Zn_ribbon_TiaS"/>
    <property type="match status" value="1"/>
</dbReference>
<evidence type="ECO:0000256" key="6">
    <source>
        <dbReference type="HAMAP-Rule" id="MF_01892"/>
    </source>
</evidence>
<evidence type="ECO:0000259" key="7">
    <source>
        <dbReference type="Pfam" id="PF08489"/>
    </source>
</evidence>
<dbReference type="PANTHER" id="PTHR40705">
    <property type="entry name" value="TRNA(ILE2) 2-AGMATINYLCYTIDINE SYNTHETASE TIAS"/>
    <property type="match status" value="1"/>
</dbReference>
<dbReference type="CDD" id="cd04482">
    <property type="entry name" value="RPA2_OBF_like"/>
    <property type="match status" value="1"/>
</dbReference>
<dbReference type="GO" id="GO:0005524">
    <property type="term" value="F:ATP binding"/>
    <property type="evidence" value="ECO:0007669"/>
    <property type="project" value="UniProtKB-KW"/>
</dbReference>
<feature type="domain" description="TiaS C-terminal zinc ribbon" evidence="9">
    <location>
        <begin position="365"/>
        <end position="405"/>
    </location>
</feature>
<comment type="function">
    <text evidence="6">ATP-dependent agmatine transferase that catalyzes the formation of 2-agmatinylcytidine (agm2C) at the wobble position (C34) of tRNA(Ile2), converting the codon specificity from AUG to AUA.</text>
</comment>
<dbReference type="InterPro" id="IPR024913">
    <property type="entry name" value="tRNA_Ile2__agm2C_synt"/>
</dbReference>
<accession>A0AAF0FSV6</accession>
<dbReference type="Pfam" id="PF22641">
    <property type="entry name" value="TiaS_TCKD"/>
    <property type="match status" value="1"/>
</dbReference>
<dbReference type="PANTHER" id="PTHR40705:SF1">
    <property type="entry name" value="TRNA(ILE2) 2-AGMATINYLCYTIDINE SYNTHETASE TIAS"/>
    <property type="match status" value="1"/>
</dbReference>
<keyword evidence="4 6" id="KW-0547">Nucleotide-binding</keyword>
<keyword evidence="3 6" id="KW-0819">tRNA processing</keyword>
<dbReference type="InterPro" id="IPR053870">
    <property type="entry name" value="TiaS-like_TCKD"/>
</dbReference>
<gene>
    <name evidence="6" type="primary">tiaS</name>
    <name evidence="10" type="ORF">L1994_10580</name>
</gene>
<dbReference type="GO" id="GO:0005737">
    <property type="term" value="C:cytoplasm"/>
    <property type="evidence" value="ECO:0007669"/>
    <property type="project" value="UniProtKB-SubCell"/>
</dbReference>
<evidence type="ECO:0000256" key="4">
    <source>
        <dbReference type="ARBA" id="ARBA00022741"/>
    </source>
</evidence>
<comment type="catalytic activity">
    <reaction evidence="6">
        <text>cytidine(34) in tRNA(Ile2) + agmatine + ATP + H2O = 2-agmatinylcytidine(34) in tRNA(Ile2) + AMP + 2 phosphate + 2 H(+)</text>
        <dbReference type="Rhea" id="RHEA:43608"/>
        <dbReference type="Rhea" id="RHEA-COMP:10625"/>
        <dbReference type="Rhea" id="RHEA-COMP:10626"/>
        <dbReference type="ChEBI" id="CHEBI:15377"/>
        <dbReference type="ChEBI" id="CHEBI:15378"/>
        <dbReference type="ChEBI" id="CHEBI:30616"/>
        <dbReference type="ChEBI" id="CHEBI:43474"/>
        <dbReference type="ChEBI" id="CHEBI:58145"/>
        <dbReference type="ChEBI" id="CHEBI:82748"/>
        <dbReference type="ChEBI" id="CHEBI:83545"/>
        <dbReference type="ChEBI" id="CHEBI:456215"/>
        <dbReference type="EC" id="6.3.4.22"/>
    </reaction>
</comment>
<dbReference type="KEGG" id="manq:L1994_10580"/>
<evidence type="ECO:0000313" key="10">
    <source>
        <dbReference type="EMBL" id="WFN38012.1"/>
    </source>
</evidence>
<evidence type="ECO:0000256" key="5">
    <source>
        <dbReference type="ARBA" id="ARBA00022840"/>
    </source>
</evidence>
<evidence type="ECO:0000256" key="1">
    <source>
        <dbReference type="ARBA" id="ARBA00022490"/>
    </source>
</evidence>
<sequence>MKIGIDDTDSPDGMCTTYLGALLCESLEDEGFKITEKILARLNPNAPFKTRGNAAVCIVAEEKSGEDMKNAFNIACSLVERFSEFDCEKTNPGVVVCSLTSDEDLNNSVPDELFRFYKKALCDFCTIKEAEELLEKYGFLYKGWKNKRGLIGALAAVSAEFDDFTYEILAYRNQFSKGIRTVKKDTIFLAEEKTYPHTWDSVDFENNVVVCVPHTPDPVLFGIRGETPDWVRKARSYIISEEPEREIVYKTNQGTDAHLIDSDISDILDGRSYKLKGFVSNMPVTGEGGHVSFKLTENSGGRSDGDESGKSVRCMAYEPTKGFRDIVRALRPGDSVMVCGSYKNESINLEKIYVESLSDDIIKKPPVCPECKKRMTSAGKDKGYKCRVCNKKSDIPEIIIAGRKIAPGWYEVPPVARRHLSMPLVRKAVHDVCKIQDSKIKSGNM</sequence>
<name>A0AAF0FSV6_9EURY</name>
<protein>
    <recommendedName>
        <fullName evidence="6">tRNA(Ile2) 2-agmatinylcytidine synthetase TiaS</fullName>
        <shortName evidence="6">tRNA(Ile2)-agm2C synthetase</shortName>
        <ecNumber evidence="6">6.3.4.22</ecNumber>
    </recommendedName>
    <alternativeName>
        <fullName evidence="6">tRNA(Ile2) agmatidine synthetase</fullName>
    </alternativeName>
</protein>
<keyword evidence="11" id="KW-1185">Reference proteome</keyword>
<organism evidence="10 11">
    <name type="scientific">Methanomicrobium antiquum</name>
    <dbReference type="NCBI Taxonomy" id="487686"/>
    <lineage>
        <taxon>Archaea</taxon>
        <taxon>Methanobacteriati</taxon>
        <taxon>Methanobacteriota</taxon>
        <taxon>Stenosarchaea group</taxon>
        <taxon>Methanomicrobia</taxon>
        <taxon>Methanomicrobiales</taxon>
        <taxon>Methanomicrobiaceae</taxon>
        <taxon>Methanomicrobium</taxon>
    </lineage>
</organism>
<dbReference type="Proteomes" id="UP001218895">
    <property type="component" value="Chromosome"/>
</dbReference>